<evidence type="ECO:0000256" key="2">
    <source>
        <dbReference type="ARBA" id="ARBA00022473"/>
    </source>
</evidence>
<accession>A0A6I9NW94</accession>
<evidence type="ECO:0000259" key="8">
    <source>
        <dbReference type="PROSITE" id="PS51512"/>
    </source>
</evidence>
<dbReference type="GeneID" id="104953796"/>
<dbReference type="SMART" id="SM01271">
    <property type="entry name" value="LSM14"/>
    <property type="match status" value="1"/>
</dbReference>
<evidence type="ECO:0000313" key="12">
    <source>
        <dbReference type="Proteomes" id="UP000504611"/>
    </source>
</evidence>
<protein>
    <submittedName>
        <fullName evidence="13">Protein LSM14 homolog B</fullName>
    </submittedName>
</protein>
<feature type="compositionally biased region" description="Basic residues" evidence="7">
    <location>
        <begin position="252"/>
        <end position="261"/>
    </location>
</feature>
<keyword evidence="3" id="KW-0810">Translation regulation</keyword>
<keyword evidence="4" id="KW-0687">Ribonucleoprotein</keyword>
<feature type="domain" description="FFD box profile" evidence="9">
    <location>
        <begin position="329"/>
        <end position="345"/>
    </location>
</feature>
<organism evidence="12 13">
    <name type="scientific">Notothenia coriiceps</name>
    <name type="common">black rockcod</name>
    <dbReference type="NCBI Taxonomy" id="8208"/>
    <lineage>
        <taxon>Eukaryota</taxon>
        <taxon>Metazoa</taxon>
        <taxon>Chordata</taxon>
        <taxon>Craniata</taxon>
        <taxon>Vertebrata</taxon>
        <taxon>Euteleostomi</taxon>
        <taxon>Actinopterygii</taxon>
        <taxon>Neopterygii</taxon>
        <taxon>Teleostei</taxon>
        <taxon>Neoteleostei</taxon>
        <taxon>Acanthomorphata</taxon>
        <taxon>Eupercaria</taxon>
        <taxon>Perciformes</taxon>
        <taxon>Notothenioidei</taxon>
        <taxon>Nototheniidae</taxon>
        <taxon>Notothenia</taxon>
    </lineage>
</organism>
<dbReference type="PANTHER" id="PTHR13586:SF1">
    <property type="entry name" value="PROTEIN LSM14 HOMOLOG B"/>
    <property type="match status" value="1"/>
</dbReference>
<feature type="compositionally biased region" description="Polar residues" evidence="7">
    <location>
        <begin position="386"/>
        <end position="400"/>
    </location>
</feature>
<dbReference type="PANTHER" id="PTHR13586">
    <property type="entry name" value="SCD6 PROTEIN-RELATED"/>
    <property type="match status" value="1"/>
</dbReference>
<dbReference type="GO" id="GO:1990904">
    <property type="term" value="C:ribonucleoprotein complex"/>
    <property type="evidence" value="ECO:0007669"/>
    <property type="project" value="UniProtKB-KW"/>
</dbReference>
<dbReference type="CDD" id="cd01736">
    <property type="entry name" value="LSm14_N"/>
    <property type="match status" value="1"/>
</dbReference>
<dbReference type="InterPro" id="IPR025761">
    <property type="entry name" value="FFD_box"/>
</dbReference>
<feature type="compositionally biased region" description="Basic and acidic residues" evidence="7">
    <location>
        <begin position="184"/>
        <end position="206"/>
    </location>
</feature>
<dbReference type="Gene3D" id="2.30.30.100">
    <property type="match status" value="1"/>
</dbReference>
<feature type="short sequence motif" description="TFG box" evidence="6">
    <location>
        <begin position="346"/>
        <end position="366"/>
    </location>
</feature>
<reference evidence="13" key="1">
    <citation type="submission" date="2025-08" db="UniProtKB">
        <authorList>
            <consortium name="RefSeq"/>
        </authorList>
    </citation>
    <scope>IDENTIFICATION</scope>
    <source>
        <tissue evidence="13">Muscle</tissue>
    </source>
</reference>
<dbReference type="InterPro" id="IPR025609">
    <property type="entry name" value="Lsm14-like_N"/>
</dbReference>
<gene>
    <name evidence="13" type="primary">lsm14b</name>
</gene>
<evidence type="ECO:0000313" key="13">
    <source>
        <dbReference type="RefSeq" id="XP_010779108.1"/>
    </source>
</evidence>
<feature type="short sequence motif" description="FFD box" evidence="5">
    <location>
        <begin position="329"/>
        <end position="345"/>
    </location>
</feature>
<keyword evidence="2" id="KW-0217">Developmental protein</keyword>
<dbReference type="Pfam" id="PF12701">
    <property type="entry name" value="LSM14"/>
    <property type="match status" value="1"/>
</dbReference>
<feature type="domain" description="TFG box profile" evidence="10">
    <location>
        <begin position="346"/>
        <end position="366"/>
    </location>
</feature>
<comment type="similarity">
    <text evidence="1">Belongs to the LSM14 family.</text>
</comment>
<dbReference type="PROSITE" id="PS52002">
    <property type="entry name" value="SM"/>
    <property type="match status" value="1"/>
</dbReference>
<feature type="domain" description="Sm" evidence="11">
    <location>
        <begin position="19"/>
        <end position="101"/>
    </location>
</feature>
<dbReference type="PROSITE" id="PS51513">
    <property type="entry name" value="FFD"/>
    <property type="match status" value="1"/>
</dbReference>
<evidence type="ECO:0000256" key="1">
    <source>
        <dbReference type="ARBA" id="ARBA00010415"/>
    </source>
</evidence>
<dbReference type="InterPro" id="IPR025762">
    <property type="entry name" value="DFDF"/>
</dbReference>
<keyword evidence="12" id="KW-1185">Reference proteome</keyword>
<dbReference type="PROSITE" id="PS51536">
    <property type="entry name" value="TFG"/>
    <property type="match status" value="1"/>
</dbReference>
<dbReference type="Pfam" id="PF09532">
    <property type="entry name" value="FDF"/>
    <property type="match status" value="1"/>
</dbReference>
<dbReference type="InterPro" id="IPR019050">
    <property type="entry name" value="FDF_dom"/>
</dbReference>
<dbReference type="InterPro" id="IPR047575">
    <property type="entry name" value="Sm"/>
</dbReference>
<evidence type="ECO:0000259" key="9">
    <source>
        <dbReference type="PROSITE" id="PS51513"/>
    </source>
</evidence>
<feature type="compositionally biased region" description="Basic and acidic residues" evidence="7">
    <location>
        <begin position="295"/>
        <end position="314"/>
    </location>
</feature>
<evidence type="ECO:0000256" key="7">
    <source>
        <dbReference type="SAM" id="MobiDB-lite"/>
    </source>
</evidence>
<dbReference type="KEGG" id="ncc:104953796"/>
<dbReference type="OrthoDB" id="21539at2759"/>
<dbReference type="CTD" id="149986"/>
<feature type="region of interest" description="Disordered" evidence="7">
    <location>
        <begin position="178"/>
        <end position="264"/>
    </location>
</feature>
<evidence type="ECO:0000256" key="3">
    <source>
        <dbReference type="ARBA" id="ARBA00022845"/>
    </source>
</evidence>
<name>A0A6I9NW94_9TELE</name>
<dbReference type="SMART" id="SM01199">
    <property type="entry name" value="FDF"/>
    <property type="match status" value="1"/>
</dbReference>
<dbReference type="InterPro" id="IPR025768">
    <property type="entry name" value="TFG_box"/>
</dbReference>
<feature type="region of interest" description="Disordered" evidence="7">
    <location>
        <begin position="373"/>
        <end position="400"/>
    </location>
</feature>
<dbReference type="GO" id="GO:0006417">
    <property type="term" value="P:regulation of translation"/>
    <property type="evidence" value="ECO:0007669"/>
    <property type="project" value="UniProtKB-KW"/>
</dbReference>
<proteinExistence type="inferred from homology"/>
<dbReference type="AlphaFoldDB" id="A0A6I9NW94"/>
<feature type="domain" description="DFDF" evidence="8">
    <location>
        <begin position="269"/>
        <end position="305"/>
    </location>
</feature>
<evidence type="ECO:0000259" key="10">
    <source>
        <dbReference type="PROSITE" id="PS51536"/>
    </source>
</evidence>
<sequence>MLPHVFLLKIISNCSGHSPAMSSSKPYIGCKIGLISKAQNRYEGILYTIDKVNSTVVLAKVKCFGTEGRPTDRPTHPKDDVYEYITFRGSDIKDITLCEAPRSHLHGLPLDPAIVQSSGGGPSNVYSPLGPFSPLRMPAYNQLAASSLLNQQYAAAIGLGPMLPGLHVRRGPMVEKSVQTLQVDRTRQRGDFSVSQEREQQWERRPQKPIGEIPQTRRATGANMKSGPGVPNAQQETRQQNDENRPTPSRKQGPRRRRVRSRGQLIVASVPSAVLKFDTDFDFDLSNAQFVKEELEREVHGKKDENPKGEKGKDQLLSTAENSIFGPKCYYDKAKCFFDNISSDTKFRQTWAEERKRNIETFGLPGRFLRGQGFRGGYSGRRGRGTAQTQSSYRTRSGQL</sequence>
<dbReference type="Proteomes" id="UP000504611">
    <property type="component" value="Unplaced"/>
</dbReference>
<evidence type="ECO:0000259" key="11">
    <source>
        <dbReference type="PROSITE" id="PS52002"/>
    </source>
</evidence>
<dbReference type="InterPro" id="IPR010920">
    <property type="entry name" value="LSM_dom_sf"/>
</dbReference>
<dbReference type="SUPFAM" id="SSF50182">
    <property type="entry name" value="Sm-like ribonucleoproteins"/>
    <property type="match status" value="1"/>
</dbReference>
<dbReference type="RefSeq" id="XP_010779108.1">
    <property type="nucleotide sequence ID" value="XM_010780806.1"/>
</dbReference>
<evidence type="ECO:0000256" key="5">
    <source>
        <dbReference type="PROSITE-ProRule" id="PRU00846"/>
    </source>
</evidence>
<evidence type="ECO:0000256" key="6">
    <source>
        <dbReference type="PROSITE-ProRule" id="PRU00869"/>
    </source>
</evidence>
<evidence type="ECO:0000256" key="4">
    <source>
        <dbReference type="ARBA" id="ARBA00023274"/>
    </source>
</evidence>
<dbReference type="GO" id="GO:0003729">
    <property type="term" value="F:mRNA binding"/>
    <property type="evidence" value="ECO:0007669"/>
    <property type="project" value="TreeGrafter"/>
</dbReference>
<dbReference type="PROSITE" id="PS51512">
    <property type="entry name" value="DFDF"/>
    <property type="match status" value="1"/>
</dbReference>
<feature type="region of interest" description="Disordered" evidence="7">
    <location>
        <begin position="295"/>
        <end position="315"/>
    </location>
</feature>